<evidence type="ECO:0000259" key="6">
    <source>
        <dbReference type="PROSITE" id="PS50113"/>
    </source>
</evidence>
<feature type="modified residue" description="4-aspartylphosphate" evidence="2">
    <location>
        <position position="53"/>
    </location>
</feature>
<dbReference type="PROSITE" id="PS50113">
    <property type="entry name" value="PAC"/>
    <property type="match status" value="1"/>
</dbReference>
<gene>
    <name evidence="7" type="ORF">KHC33_06900</name>
</gene>
<dbReference type="PRINTS" id="PR00344">
    <property type="entry name" value="BCTRLSENSOR"/>
</dbReference>
<dbReference type="EMBL" id="CP075546">
    <property type="protein sequence ID" value="QVV90205.1"/>
    <property type="molecule type" value="Genomic_DNA"/>
</dbReference>
<keyword evidence="1 2" id="KW-0597">Phosphoprotein</keyword>
<dbReference type="PROSITE" id="PS50112">
    <property type="entry name" value="PAS"/>
    <property type="match status" value="2"/>
</dbReference>
<dbReference type="Pfam" id="PF02518">
    <property type="entry name" value="HATPase_c"/>
    <property type="match status" value="1"/>
</dbReference>
<feature type="domain" description="PAS" evidence="5">
    <location>
        <begin position="171"/>
        <end position="211"/>
    </location>
</feature>
<evidence type="ECO:0000313" key="8">
    <source>
        <dbReference type="Proteomes" id="UP000680656"/>
    </source>
</evidence>
<proteinExistence type="predicted"/>
<evidence type="ECO:0000259" key="3">
    <source>
        <dbReference type="PROSITE" id="PS50109"/>
    </source>
</evidence>
<feature type="domain" description="PAS" evidence="5">
    <location>
        <begin position="262"/>
        <end position="333"/>
    </location>
</feature>
<dbReference type="Proteomes" id="UP000680656">
    <property type="component" value="Chromosome"/>
</dbReference>
<dbReference type="PANTHER" id="PTHR43547:SF2">
    <property type="entry name" value="HYBRID SIGNAL TRANSDUCTION HISTIDINE KINASE C"/>
    <property type="match status" value="1"/>
</dbReference>
<dbReference type="CDD" id="cd00130">
    <property type="entry name" value="PAS"/>
    <property type="match status" value="2"/>
</dbReference>
<reference evidence="7 8" key="1">
    <citation type="submission" date="2021-05" db="EMBL/GenBank/DDBJ databases">
        <title>A novel Methanospirillum isolate from a pyrite-forming mixed culture.</title>
        <authorList>
            <person name="Bunk B."/>
            <person name="Sproer C."/>
            <person name="Spring S."/>
            <person name="Pester M."/>
        </authorList>
    </citation>
    <scope>NUCLEOTIDE SEQUENCE [LARGE SCALE GENOMIC DNA]</scope>
    <source>
        <strain evidence="7 8">J.3.6.1-F.2.7.3</strain>
    </source>
</reference>
<dbReference type="InterPro" id="IPR003594">
    <property type="entry name" value="HATPase_dom"/>
</dbReference>
<name>A0A8E7B0L5_9EURY</name>
<dbReference type="Pfam" id="PF13426">
    <property type="entry name" value="PAS_9"/>
    <property type="match status" value="2"/>
</dbReference>
<dbReference type="SMART" id="SM00086">
    <property type="entry name" value="PAC"/>
    <property type="match status" value="1"/>
</dbReference>
<dbReference type="GeneID" id="65096898"/>
<dbReference type="SMART" id="SM00387">
    <property type="entry name" value="HATPase_c"/>
    <property type="match status" value="1"/>
</dbReference>
<dbReference type="InterPro" id="IPR000700">
    <property type="entry name" value="PAS-assoc_C"/>
</dbReference>
<protein>
    <submittedName>
        <fullName evidence="7">PAS domain S-box protein</fullName>
    </submittedName>
</protein>
<evidence type="ECO:0000313" key="7">
    <source>
        <dbReference type="EMBL" id="QVV90205.1"/>
    </source>
</evidence>
<dbReference type="InterPro" id="IPR001610">
    <property type="entry name" value="PAC"/>
</dbReference>
<dbReference type="PROSITE" id="PS50109">
    <property type="entry name" value="HIS_KIN"/>
    <property type="match status" value="1"/>
</dbReference>
<dbReference type="AlphaFoldDB" id="A0A8E7B0L5"/>
<dbReference type="PANTHER" id="PTHR43547">
    <property type="entry name" value="TWO-COMPONENT HISTIDINE KINASE"/>
    <property type="match status" value="1"/>
</dbReference>
<dbReference type="SUPFAM" id="SSF55785">
    <property type="entry name" value="PYP-like sensor domain (PAS domain)"/>
    <property type="match status" value="2"/>
</dbReference>
<dbReference type="SUPFAM" id="SSF52172">
    <property type="entry name" value="CheY-like"/>
    <property type="match status" value="1"/>
</dbReference>
<dbReference type="Pfam" id="PF00072">
    <property type="entry name" value="Response_reg"/>
    <property type="match status" value="1"/>
</dbReference>
<dbReference type="NCBIfam" id="TIGR00229">
    <property type="entry name" value="sensory_box"/>
    <property type="match status" value="2"/>
</dbReference>
<dbReference type="Gene3D" id="3.40.50.2300">
    <property type="match status" value="1"/>
</dbReference>
<feature type="domain" description="Histidine kinase" evidence="3">
    <location>
        <begin position="398"/>
        <end position="594"/>
    </location>
</feature>
<dbReference type="SMART" id="SM00448">
    <property type="entry name" value="REC"/>
    <property type="match status" value="1"/>
</dbReference>
<dbReference type="Gene3D" id="3.30.565.10">
    <property type="entry name" value="Histidine kinase-like ATPase, C-terminal domain"/>
    <property type="match status" value="1"/>
</dbReference>
<dbReference type="InterPro" id="IPR001789">
    <property type="entry name" value="Sig_transdc_resp-reg_receiver"/>
</dbReference>
<evidence type="ECO:0000256" key="2">
    <source>
        <dbReference type="PROSITE-ProRule" id="PRU00169"/>
    </source>
</evidence>
<dbReference type="Gene3D" id="3.30.450.20">
    <property type="entry name" value="PAS domain"/>
    <property type="match status" value="2"/>
</dbReference>
<dbReference type="PROSITE" id="PS50110">
    <property type="entry name" value="RESPONSE_REGULATORY"/>
    <property type="match status" value="1"/>
</dbReference>
<dbReference type="GO" id="GO:0000155">
    <property type="term" value="F:phosphorelay sensor kinase activity"/>
    <property type="evidence" value="ECO:0007669"/>
    <property type="project" value="TreeGrafter"/>
</dbReference>
<dbReference type="InterPro" id="IPR004358">
    <property type="entry name" value="Sig_transdc_His_kin-like_C"/>
</dbReference>
<dbReference type="SUPFAM" id="SSF55874">
    <property type="entry name" value="ATPase domain of HSP90 chaperone/DNA topoisomerase II/histidine kinase"/>
    <property type="match status" value="1"/>
</dbReference>
<dbReference type="CDD" id="cd00156">
    <property type="entry name" value="REC"/>
    <property type="match status" value="1"/>
</dbReference>
<dbReference type="InterPro" id="IPR035965">
    <property type="entry name" value="PAS-like_dom_sf"/>
</dbReference>
<dbReference type="InterPro" id="IPR036890">
    <property type="entry name" value="HATPase_C_sf"/>
</dbReference>
<evidence type="ECO:0000259" key="4">
    <source>
        <dbReference type="PROSITE" id="PS50110"/>
    </source>
</evidence>
<dbReference type="InterPro" id="IPR005467">
    <property type="entry name" value="His_kinase_dom"/>
</dbReference>
<dbReference type="SMART" id="SM00091">
    <property type="entry name" value="PAS"/>
    <property type="match status" value="2"/>
</dbReference>
<dbReference type="InterPro" id="IPR000014">
    <property type="entry name" value="PAS"/>
</dbReference>
<keyword evidence="8" id="KW-1185">Reference proteome</keyword>
<organism evidence="7 8">
    <name type="scientific">Methanospirillum purgamenti</name>
    <dbReference type="NCBI Taxonomy" id="2834276"/>
    <lineage>
        <taxon>Archaea</taxon>
        <taxon>Methanobacteriati</taxon>
        <taxon>Methanobacteriota</taxon>
        <taxon>Stenosarchaea group</taxon>
        <taxon>Methanomicrobia</taxon>
        <taxon>Methanomicrobiales</taxon>
        <taxon>Methanospirillaceae</taxon>
        <taxon>Methanospirillum</taxon>
    </lineage>
</organism>
<dbReference type="InterPro" id="IPR011006">
    <property type="entry name" value="CheY-like_superfamily"/>
</dbReference>
<dbReference type="RefSeq" id="WP_214420979.1">
    <property type="nucleotide sequence ID" value="NZ_CP075546.1"/>
</dbReference>
<sequence length="598" mass="69373">MKSILYVDDDLQLLDIGKRLLERSGDLSVYTTCSGRQAIELIEHGSFDAIISDYDMPEMNGIELLKLIRLQHHKLPFVLFTGKEREEIVIRALNHGADFYLQKGGDINVIFLELENIIKKLVDQWYLKITLEQSEQRYRLLVDNAQEGIYIIQNERIVSSNIKFLHLIHSLGFSSDDIETTPSIFDFIHPEDKKELRERYYLRISHSINDNISRFRAIDKNGLIHYFQVHAVNTEWNEKPATLNFLQDITYQQSLNSIHHNHENHFRELVDNLPKTVIELDLNFFLIYINKVGIKKLGYNLENLIGNTHITDLFIQSDQEKFIHHVSMIVNEESDYSKEYTIVKKDGNTFPVKVYISPIYLENRLTGYRIVCVDISEEMRAKMALEQVNKQLNLMTNITRHDILNKITALLILQSFSLELTDNPNMIELLKKQEQITKLIQQNIEFTQYYQEIGIQSPDWHNLKQIVNSVISEINNTTFLIDEHIPDCFIYTDKLFKNVILNLFENTIMHGDDVSKISISTEKSGKNLIIVYSDDGIGVPPDKKEQIFNSGFGNHTGFGLYLIREILSITGIVIKETGIYGEGAKFEIIIPYGSYRFA</sequence>
<evidence type="ECO:0000256" key="1">
    <source>
        <dbReference type="ARBA" id="ARBA00022553"/>
    </source>
</evidence>
<dbReference type="KEGG" id="mrtj:KHC33_06900"/>
<feature type="domain" description="PAC" evidence="6">
    <location>
        <begin position="336"/>
        <end position="387"/>
    </location>
</feature>
<accession>A0A8E7B0L5</accession>
<feature type="domain" description="Response regulatory" evidence="4">
    <location>
        <begin position="3"/>
        <end position="118"/>
    </location>
</feature>
<evidence type="ECO:0000259" key="5">
    <source>
        <dbReference type="PROSITE" id="PS50112"/>
    </source>
</evidence>